<dbReference type="RefSeq" id="YP_007877786.1">
    <property type="nucleotide sequence ID" value="NC_021072.1"/>
</dbReference>
<dbReference type="KEGG" id="vg:15312206"/>
<dbReference type="Proteomes" id="UP000203676">
    <property type="component" value="Segment"/>
</dbReference>
<proteinExistence type="predicted"/>
<name>M4SMY6_9CAUD</name>
<evidence type="ECO:0000313" key="1">
    <source>
        <dbReference type="EMBL" id="AGH56106.1"/>
    </source>
</evidence>
<accession>M4SMY6</accession>
<organism evidence="1 2">
    <name type="scientific">Synechococcus phage Syn30</name>
    <dbReference type="NCBI Taxonomy" id="536474"/>
    <lineage>
        <taxon>Viruses</taxon>
        <taxon>Duplodnaviria</taxon>
        <taxon>Heunggongvirae</taxon>
        <taxon>Uroviricota</taxon>
        <taxon>Caudoviricetes</taxon>
        <taxon>Pantevenvirales</taxon>
        <taxon>Kyanoviridae</taxon>
        <taxon>Leucotheavirus</taxon>
        <taxon>Leucotheavirus syn30</taxon>
    </lineage>
</organism>
<keyword evidence="2" id="KW-1185">Reference proteome</keyword>
<dbReference type="EMBL" id="HQ634189">
    <property type="protein sequence ID" value="AGH56106.1"/>
    <property type="molecule type" value="Genomic_DNA"/>
</dbReference>
<evidence type="ECO:0000313" key="2">
    <source>
        <dbReference type="Proteomes" id="UP000203676"/>
    </source>
</evidence>
<dbReference type="GeneID" id="15312206"/>
<protein>
    <submittedName>
        <fullName evidence="1">Uncharacterized protein</fullName>
    </submittedName>
</protein>
<reference evidence="1 2" key="1">
    <citation type="submission" date="2010-11" db="EMBL/GenBank/DDBJ databases">
        <title>The Genome Sequence of Cyanophage Syn30.</title>
        <authorList>
            <consortium name="The Broad Institute Genome Sequencing Platform"/>
            <person name="Henn M.R."/>
            <person name="Sullivan M.S."/>
            <person name="Osburne M.S."/>
            <person name="Levin J."/>
            <person name="Malboeuf C."/>
            <person name="Casali M."/>
            <person name="Russ C."/>
            <person name="Lennon N."/>
            <person name="Chapman S.B."/>
            <person name="Erlich R."/>
            <person name="Young S.K."/>
            <person name="Yandava C."/>
            <person name="Zeng Q."/>
            <person name="Alvarado L."/>
            <person name="Anderson S."/>
            <person name="Berlin A."/>
            <person name="Chen Z."/>
            <person name="Freedman E."/>
            <person name="Gellesch M."/>
            <person name="Goldberg J."/>
            <person name="Green L."/>
            <person name="Griggs A."/>
            <person name="Gujja S."/>
            <person name="Heilman E.R."/>
            <person name="Heiman D."/>
            <person name="Hollinger A."/>
            <person name="Howarth C."/>
            <person name="Larson L."/>
            <person name="Mehta T."/>
            <person name="Pearson M."/>
            <person name="Roberts A."/>
            <person name="Ryan E."/>
            <person name="Saif S."/>
            <person name="Shea T."/>
            <person name="Shenoy N."/>
            <person name="Sisk P."/>
            <person name="Stolte C."/>
            <person name="Sykes S."/>
            <person name="White J."/>
            <person name="Yu Q."/>
            <person name="Coleman M.L."/>
            <person name="Huang K.H."/>
            <person name="Weigele P.R."/>
            <person name="DeFrancesco A.S."/>
            <person name="Kern S.E."/>
            <person name="Thompson L.R."/>
            <person name="Fu R."/>
            <person name="Hombeck B."/>
            <person name="Chisholm S.W."/>
            <person name="Haas B."/>
            <person name="Nusbaum C."/>
            <person name="Birren B."/>
        </authorList>
    </citation>
    <scope>NUCLEOTIDE SEQUENCE [LARGE SCALE GENOMIC DNA]</scope>
    <source>
        <strain evidence="1 2">Syn30</strain>
    </source>
</reference>
<gene>
    <name evidence="1" type="ORF">CPRG_00022</name>
</gene>
<sequence>MNTSFPKYGIIQLEQPNFIEIETDLHVLHVANRKEYKKLIKKCKKLGVSLDYYMEEFGTDDIDYAVEDIHEGLDVPE</sequence>